<evidence type="ECO:0000313" key="1">
    <source>
        <dbReference type="EMBL" id="KAJ1113727.1"/>
    </source>
</evidence>
<dbReference type="Proteomes" id="UP001066276">
    <property type="component" value="Chromosome 8"/>
</dbReference>
<reference evidence="1" key="1">
    <citation type="journal article" date="2022" name="bioRxiv">
        <title>Sequencing and chromosome-scale assembly of the giantPleurodeles waltlgenome.</title>
        <authorList>
            <person name="Brown T."/>
            <person name="Elewa A."/>
            <person name="Iarovenko S."/>
            <person name="Subramanian E."/>
            <person name="Araus A.J."/>
            <person name="Petzold A."/>
            <person name="Susuki M."/>
            <person name="Suzuki K.-i.T."/>
            <person name="Hayashi T."/>
            <person name="Toyoda A."/>
            <person name="Oliveira C."/>
            <person name="Osipova E."/>
            <person name="Leigh N.D."/>
            <person name="Simon A."/>
            <person name="Yun M.H."/>
        </authorList>
    </citation>
    <scope>NUCLEOTIDE SEQUENCE</scope>
    <source>
        <strain evidence="1">20211129_DDA</strain>
        <tissue evidence="1">Liver</tissue>
    </source>
</reference>
<protein>
    <submittedName>
        <fullName evidence="1">Uncharacterized protein</fullName>
    </submittedName>
</protein>
<dbReference type="AlphaFoldDB" id="A0AAV7NCA5"/>
<comment type="caution">
    <text evidence="1">The sequence shown here is derived from an EMBL/GenBank/DDBJ whole genome shotgun (WGS) entry which is preliminary data.</text>
</comment>
<keyword evidence="2" id="KW-1185">Reference proteome</keyword>
<dbReference type="EMBL" id="JANPWB010000012">
    <property type="protein sequence ID" value="KAJ1113727.1"/>
    <property type="molecule type" value="Genomic_DNA"/>
</dbReference>
<name>A0AAV7NCA5_PLEWA</name>
<proteinExistence type="predicted"/>
<accession>A0AAV7NCA5</accession>
<evidence type="ECO:0000313" key="2">
    <source>
        <dbReference type="Proteomes" id="UP001066276"/>
    </source>
</evidence>
<sequence length="126" mass="13711">MPHSERWITTTPLTTAAGNFCWLEQRRNGLEARDKGLALLQDGGCRAWRTVQLREMQHTLSGLQWRWCAGASVTALCGAWGAGVRSCTRCLDASGQTGQAGRRHGLRVDQADAPGFAGRCRLGKGE</sequence>
<organism evidence="1 2">
    <name type="scientific">Pleurodeles waltl</name>
    <name type="common">Iberian ribbed newt</name>
    <dbReference type="NCBI Taxonomy" id="8319"/>
    <lineage>
        <taxon>Eukaryota</taxon>
        <taxon>Metazoa</taxon>
        <taxon>Chordata</taxon>
        <taxon>Craniata</taxon>
        <taxon>Vertebrata</taxon>
        <taxon>Euteleostomi</taxon>
        <taxon>Amphibia</taxon>
        <taxon>Batrachia</taxon>
        <taxon>Caudata</taxon>
        <taxon>Salamandroidea</taxon>
        <taxon>Salamandridae</taxon>
        <taxon>Pleurodelinae</taxon>
        <taxon>Pleurodeles</taxon>
    </lineage>
</organism>
<gene>
    <name evidence="1" type="ORF">NDU88_001969</name>
</gene>